<keyword evidence="2" id="KW-1185">Reference proteome</keyword>
<sequence>MDITLNSVAAHDLHRRMSDHRSSFECGSNRSVTGDTICYSGEGPISYDGDTQSLTNSVYEFPKENGRSYHGYRAGAYRFPNDLNEIDRLDSQFEILRILFQGHNYFAPLANPQKILDIGTGTGQWAIEMGDEFPDAEVQGTDLSPIQPPLVPENVHFFIDDASDDDWVVPPAHFDYIHTRLLLGAFTDFSEIIRKAFFHLKPGGWMEGQEAMTTPYCDDGTMPPDWPFFEWTSYCDKAAMEAGRPLRIANRMKKWYEQAGFVDVQEKIFKLPLNPWANDPEERSLGKMSEENWLAGLNAFSMAPFTRDLEWTKEEIEVP</sequence>
<protein>
    <submittedName>
        <fullName evidence="1">Trans-aconitate 2-methyltransferase</fullName>
    </submittedName>
</protein>
<evidence type="ECO:0000313" key="1">
    <source>
        <dbReference type="EMBL" id="KAG9242594.1"/>
    </source>
</evidence>
<accession>A0A9P8CD28</accession>
<dbReference type="Gene3D" id="3.40.50.150">
    <property type="entry name" value="Vaccinia Virus protein VP39"/>
    <property type="match status" value="1"/>
</dbReference>
<evidence type="ECO:0000313" key="2">
    <source>
        <dbReference type="Proteomes" id="UP000887226"/>
    </source>
</evidence>
<dbReference type="Pfam" id="PF13489">
    <property type="entry name" value="Methyltransf_23"/>
    <property type="match status" value="1"/>
</dbReference>
<organism evidence="1 2">
    <name type="scientific">Calycina marina</name>
    <dbReference type="NCBI Taxonomy" id="1763456"/>
    <lineage>
        <taxon>Eukaryota</taxon>
        <taxon>Fungi</taxon>
        <taxon>Dikarya</taxon>
        <taxon>Ascomycota</taxon>
        <taxon>Pezizomycotina</taxon>
        <taxon>Leotiomycetes</taxon>
        <taxon>Helotiales</taxon>
        <taxon>Pezizellaceae</taxon>
        <taxon>Calycina</taxon>
    </lineage>
</organism>
<dbReference type="EMBL" id="MU254057">
    <property type="protein sequence ID" value="KAG9242594.1"/>
    <property type="molecule type" value="Genomic_DNA"/>
</dbReference>
<name>A0A9P8CD28_9HELO</name>
<dbReference type="PANTHER" id="PTHR43591:SF14">
    <property type="entry name" value="METHYLTRANSFERASE"/>
    <property type="match status" value="1"/>
</dbReference>
<reference evidence="1" key="1">
    <citation type="journal article" date="2021" name="IMA Fungus">
        <title>Genomic characterization of three marine fungi, including Emericellopsis atlantica sp. nov. with signatures of a generalist lifestyle and marine biomass degradation.</title>
        <authorList>
            <person name="Hagestad O.C."/>
            <person name="Hou L."/>
            <person name="Andersen J.H."/>
            <person name="Hansen E.H."/>
            <person name="Altermark B."/>
            <person name="Li C."/>
            <person name="Kuhnert E."/>
            <person name="Cox R.J."/>
            <person name="Crous P.W."/>
            <person name="Spatafora J.W."/>
            <person name="Lail K."/>
            <person name="Amirebrahimi M."/>
            <person name="Lipzen A."/>
            <person name="Pangilinan J."/>
            <person name="Andreopoulos W."/>
            <person name="Hayes R.D."/>
            <person name="Ng V."/>
            <person name="Grigoriev I.V."/>
            <person name="Jackson S.A."/>
            <person name="Sutton T.D.S."/>
            <person name="Dobson A.D.W."/>
            <person name="Rama T."/>
        </authorList>
    </citation>
    <scope>NUCLEOTIDE SEQUENCE</scope>
    <source>
        <strain evidence="1">TRa3180A</strain>
    </source>
</reference>
<dbReference type="OrthoDB" id="2013972at2759"/>
<dbReference type="PANTHER" id="PTHR43591">
    <property type="entry name" value="METHYLTRANSFERASE"/>
    <property type="match status" value="1"/>
</dbReference>
<dbReference type="GO" id="GO:0008168">
    <property type="term" value="F:methyltransferase activity"/>
    <property type="evidence" value="ECO:0007669"/>
    <property type="project" value="TreeGrafter"/>
</dbReference>
<dbReference type="AlphaFoldDB" id="A0A9P8CD28"/>
<gene>
    <name evidence="1" type="ORF">BJ878DRAFT_514742</name>
</gene>
<dbReference type="InterPro" id="IPR029063">
    <property type="entry name" value="SAM-dependent_MTases_sf"/>
</dbReference>
<dbReference type="SUPFAM" id="SSF53335">
    <property type="entry name" value="S-adenosyl-L-methionine-dependent methyltransferases"/>
    <property type="match status" value="1"/>
</dbReference>
<dbReference type="Proteomes" id="UP000887226">
    <property type="component" value="Unassembled WGS sequence"/>
</dbReference>
<dbReference type="CDD" id="cd02440">
    <property type="entry name" value="AdoMet_MTases"/>
    <property type="match status" value="1"/>
</dbReference>
<proteinExistence type="predicted"/>
<comment type="caution">
    <text evidence="1">The sequence shown here is derived from an EMBL/GenBank/DDBJ whole genome shotgun (WGS) entry which is preliminary data.</text>
</comment>